<evidence type="ECO:0000256" key="1">
    <source>
        <dbReference type="SAM" id="Phobius"/>
    </source>
</evidence>
<dbReference type="AlphaFoldDB" id="X6LYR1"/>
<accession>X6LYR1</accession>
<dbReference type="EMBL" id="ASPP01027267">
    <property type="protein sequence ID" value="ETO06297.1"/>
    <property type="molecule type" value="Genomic_DNA"/>
</dbReference>
<keyword evidence="3" id="KW-1185">Reference proteome</keyword>
<evidence type="ECO:0000313" key="2">
    <source>
        <dbReference type="EMBL" id="ETO06297.1"/>
    </source>
</evidence>
<comment type="caution">
    <text evidence="2">The sequence shown here is derived from an EMBL/GenBank/DDBJ whole genome shotgun (WGS) entry which is preliminary data.</text>
</comment>
<reference evidence="2 3" key="1">
    <citation type="journal article" date="2013" name="Curr. Biol.">
        <title>The Genome of the Foraminiferan Reticulomyxa filosa.</title>
        <authorList>
            <person name="Glockner G."/>
            <person name="Hulsmann N."/>
            <person name="Schleicher M."/>
            <person name="Noegel A.A."/>
            <person name="Eichinger L."/>
            <person name="Gallinger C."/>
            <person name="Pawlowski J."/>
            <person name="Sierra R."/>
            <person name="Euteneuer U."/>
            <person name="Pillet L."/>
            <person name="Moustafa A."/>
            <person name="Platzer M."/>
            <person name="Groth M."/>
            <person name="Szafranski K."/>
            <person name="Schliwa M."/>
        </authorList>
    </citation>
    <scope>NUCLEOTIDE SEQUENCE [LARGE SCALE GENOMIC DNA]</scope>
</reference>
<name>X6LYR1_RETFI</name>
<keyword evidence="1" id="KW-0472">Membrane</keyword>
<sequence>MEVTLIKYFLIYQKELFYYLMIIYYHCFILRTKNVLTTMKKSVKKKIEMLLFCYETILSITYDENYNTFQSHKYYIPFKIIQFNYYAYIHINYIILFFWLMLQIKMFQQNDAITATYIYNRHARKREKETDTKKHCIIIKEADLKKIKESEADMYKLVIVKFLANGRMFTLSTSAQVIRMNSIFSTCRHKHDILQTAKLSPDNHFVTG</sequence>
<dbReference type="Proteomes" id="UP000023152">
    <property type="component" value="Unassembled WGS sequence"/>
</dbReference>
<feature type="transmembrane region" description="Helical" evidence="1">
    <location>
        <begin position="16"/>
        <end position="36"/>
    </location>
</feature>
<keyword evidence="1" id="KW-1133">Transmembrane helix</keyword>
<gene>
    <name evidence="2" type="ORF">RFI_31099</name>
</gene>
<protein>
    <recommendedName>
        <fullName evidence="4">Transmembrane protein</fullName>
    </recommendedName>
</protein>
<organism evidence="2 3">
    <name type="scientific">Reticulomyxa filosa</name>
    <dbReference type="NCBI Taxonomy" id="46433"/>
    <lineage>
        <taxon>Eukaryota</taxon>
        <taxon>Sar</taxon>
        <taxon>Rhizaria</taxon>
        <taxon>Retaria</taxon>
        <taxon>Foraminifera</taxon>
        <taxon>Monothalamids</taxon>
        <taxon>Reticulomyxidae</taxon>
        <taxon>Reticulomyxa</taxon>
    </lineage>
</organism>
<evidence type="ECO:0008006" key="4">
    <source>
        <dbReference type="Google" id="ProtNLM"/>
    </source>
</evidence>
<keyword evidence="1" id="KW-0812">Transmembrane</keyword>
<evidence type="ECO:0000313" key="3">
    <source>
        <dbReference type="Proteomes" id="UP000023152"/>
    </source>
</evidence>
<proteinExistence type="predicted"/>
<feature type="transmembrane region" description="Helical" evidence="1">
    <location>
        <begin position="83"/>
        <end position="102"/>
    </location>
</feature>